<evidence type="ECO:0000313" key="2">
    <source>
        <dbReference type="Proteomes" id="UP000279841"/>
    </source>
</evidence>
<dbReference type="Proteomes" id="UP000279841">
    <property type="component" value="Chromosome"/>
</dbReference>
<reference evidence="1 2" key="1">
    <citation type="submission" date="2018-10" db="EMBL/GenBank/DDBJ databases">
        <authorList>
            <person name="Peiro R."/>
            <person name="Begona"/>
            <person name="Cbmso G."/>
            <person name="Lopez M."/>
            <person name="Gonzalez S."/>
            <person name="Sacristan E."/>
            <person name="Castillo E."/>
        </authorList>
    </citation>
    <scope>NUCLEOTIDE SEQUENCE [LARGE SCALE GENOMIC DNA]</scope>
    <source>
        <strain evidence="1">TTHNAR1</strain>
    </source>
</reference>
<gene>
    <name evidence="1" type="ORF">TTHN1_00826</name>
</gene>
<dbReference type="AlphaFoldDB" id="A0A3P4APL9"/>
<evidence type="ECO:0000313" key="1">
    <source>
        <dbReference type="EMBL" id="VCU53067.1"/>
    </source>
</evidence>
<proteinExistence type="predicted"/>
<dbReference type="EMBL" id="LR027517">
    <property type="protein sequence ID" value="VCU53067.1"/>
    <property type="molecule type" value="Genomic_DNA"/>
</dbReference>
<sequence>MQFLWLLLALLGGSGVLPQCLAPHCPPPGLGL</sequence>
<organism evidence="1 2">
    <name type="scientific">Thermus thermophilus</name>
    <dbReference type="NCBI Taxonomy" id="274"/>
    <lineage>
        <taxon>Bacteria</taxon>
        <taxon>Thermotogati</taxon>
        <taxon>Deinococcota</taxon>
        <taxon>Deinococci</taxon>
        <taxon>Thermales</taxon>
        <taxon>Thermaceae</taxon>
        <taxon>Thermus</taxon>
    </lineage>
</organism>
<protein>
    <submittedName>
        <fullName evidence="1">Uncharacterized protein</fullName>
    </submittedName>
</protein>
<accession>A0A3P4APL9</accession>
<name>A0A3P4APL9_THETH</name>